<keyword evidence="5" id="KW-1185">Reference proteome</keyword>
<dbReference type="AlphaFoldDB" id="A0A8C3FBD2"/>
<dbReference type="PROSITE" id="PS51448">
    <property type="entry name" value="P_TREFOIL_2"/>
    <property type="match status" value="1"/>
</dbReference>
<reference evidence="4" key="1">
    <citation type="submission" date="2025-08" db="UniProtKB">
        <authorList>
            <consortium name="Ensembl"/>
        </authorList>
    </citation>
    <scope>IDENTIFICATION</scope>
</reference>
<reference evidence="4" key="2">
    <citation type="submission" date="2025-09" db="UniProtKB">
        <authorList>
            <consortium name="Ensembl"/>
        </authorList>
    </citation>
    <scope>IDENTIFICATION</scope>
</reference>
<organism evidence="4 5">
    <name type="scientific">Chrysemys picta bellii</name>
    <name type="common">Western painted turtle</name>
    <name type="synonym">Emys bellii</name>
    <dbReference type="NCBI Taxonomy" id="8478"/>
    <lineage>
        <taxon>Eukaryota</taxon>
        <taxon>Metazoa</taxon>
        <taxon>Chordata</taxon>
        <taxon>Craniata</taxon>
        <taxon>Vertebrata</taxon>
        <taxon>Euteleostomi</taxon>
        <taxon>Archelosauria</taxon>
        <taxon>Testudinata</taxon>
        <taxon>Testudines</taxon>
        <taxon>Cryptodira</taxon>
        <taxon>Durocryptodira</taxon>
        <taxon>Testudinoidea</taxon>
        <taxon>Emydidae</taxon>
        <taxon>Chrysemys</taxon>
    </lineage>
</organism>
<feature type="domain" description="P-type" evidence="3">
    <location>
        <begin position="34"/>
        <end position="74"/>
    </location>
</feature>
<feature type="region of interest" description="Disordered" evidence="2">
    <location>
        <begin position="76"/>
        <end position="147"/>
    </location>
</feature>
<evidence type="ECO:0000256" key="2">
    <source>
        <dbReference type="SAM" id="MobiDB-lite"/>
    </source>
</evidence>
<feature type="compositionally biased region" description="Gly residues" evidence="2">
    <location>
        <begin position="12"/>
        <end position="25"/>
    </location>
</feature>
<comment type="caution">
    <text evidence="1">Lacks conserved residue(s) required for the propagation of feature annotation.</text>
</comment>
<evidence type="ECO:0000313" key="5">
    <source>
        <dbReference type="Proteomes" id="UP000694380"/>
    </source>
</evidence>
<sequence length="147" mass="15324">ALGCPRPAPGTQGLGGWGKQDGVGAAGTNRGPPSACTQHPSLRTPCGGNAENFYPSQCLQRKCCHANGTCFHRAIDGERPQSQPHPLRGALEPWSPGSQHPHYLCSPRSRLKGTRAAGKETGKPKSTSDAEAGGEPPLTWAAAPLIQ</sequence>
<protein>
    <recommendedName>
        <fullName evidence="3">P-type domain-containing protein</fullName>
    </recommendedName>
</protein>
<dbReference type="Ensembl" id="ENSCPBT00000007087.1">
    <property type="protein sequence ID" value="ENSCPBP00000005834.1"/>
    <property type="gene ID" value="ENSCPBG00000004661.1"/>
</dbReference>
<dbReference type="Proteomes" id="UP000694380">
    <property type="component" value="Unplaced"/>
</dbReference>
<dbReference type="InterPro" id="IPR000519">
    <property type="entry name" value="P_trefoil_dom"/>
</dbReference>
<proteinExistence type="predicted"/>
<feature type="region of interest" description="Disordered" evidence="2">
    <location>
        <begin position="1"/>
        <end position="42"/>
    </location>
</feature>
<evidence type="ECO:0000313" key="4">
    <source>
        <dbReference type="Ensembl" id="ENSCPBP00000005834.1"/>
    </source>
</evidence>
<evidence type="ECO:0000259" key="3">
    <source>
        <dbReference type="PROSITE" id="PS51448"/>
    </source>
</evidence>
<name>A0A8C3FBD2_CHRPI</name>
<accession>A0A8C3FBD2</accession>
<feature type="compositionally biased region" description="Basic and acidic residues" evidence="2">
    <location>
        <begin position="117"/>
        <end position="128"/>
    </location>
</feature>
<evidence type="ECO:0000256" key="1">
    <source>
        <dbReference type="PROSITE-ProRule" id="PRU00779"/>
    </source>
</evidence>